<dbReference type="InterPro" id="IPR010982">
    <property type="entry name" value="Lambda_DNA-bd_dom_sf"/>
</dbReference>
<dbReference type="AlphaFoldDB" id="A0A1I5X6D1"/>
<evidence type="ECO:0000313" key="1">
    <source>
        <dbReference type="EMBL" id="SFQ27532.1"/>
    </source>
</evidence>
<name>A0A1I5X6D1_9PSEU</name>
<protein>
    <submittedName>
        <fullName evidence="1">Helix-turn-helix domain-containing protein</fullName>
    </submittedName>
</protein>
<dbReference type="Pfam" id="PF13560">
    <property type="entry name" value="HTH_31"/>
    <property type="match status" value="1"/>
</dbReference>
<dbReference type="SUPFAM" id="SSF47413">
    <property type="entry name" value="lambda repressor-like DNA-binding domains"/>
    <property type="match status" value="1"/>
</dbReference>
<dbReference type="Proteomes" id="UP000199137">
    <property type="component" value="Unassembled WGS sequence"/>
</dbReference>
<gene>
    <name evidence="1" type="ORF">SAMN05421854_11058</name>
</gene>
<proteinExistence type="predicted"/>
<dbReference type="GO" id="GO:0003677">
    <property type="term" value="F:DNA binding"/>
    <property type="evidence" value="ECO:0007669"/>
    <property type="project" value="InterPro"/>
</dbReference>
<dbReference type="RefSeq" id="WP_093575622.1">
    <property type="nucleotide sequence ID" value="NZ_FOWC01000010.1"/>
</dbReference>
<evidence type="ECO:0000313" key="2">
    <source>
        <dbReference type="Proteomes" id="UP000199137"/>
    </source>
</evidence>
<dbReference type="EMBL" id="FOWC01000010">
    <property type="protein sequence ID" value="SFQ27532.1"/>
    <property type="molecule type" value="Genomic_DNA"/>
</dbReference>
<reference evidence="1 2" key="1">
    <citation type="submission" date="2016-10" db="EMBL/GenBank/DDBJ databases">
        <authorList>
            <person name="de Groot N.N."/>
        </authorList>
    </citation>
    <scope>NUCLEOTIDE SEQUENCE [LARGE SCALE GENOMIC DNA]</scope>
    <source>
        <strain evidence="1 2">DSM 44637</strain>
    </source>
</reference>
<sequence length="155" mass="16296">MWRLRSDLADREARSWTRALMRDCAAKVVALYAAGAPELLLDFTGTPAPAVDPALPATLAARADASEHATTLAGFLRHRRAATGLSAADVAEAALLPLPVVTSWEDGAAAAPSQLIRCAPVLQLPEETLIAAGQGLRDADYWPLPTPPPAALGRR</sequence>
<organism evidence="1 2">
    <name type="scientific">Amycolatopsis rubida</name>
    <dbReference type="NCBI Taxonomy" id="112413"/>
    <lineage>
        <taxon>Bacteria</taxon>
        <taxon>Bacillati</taxon>
        <taxon>Actinomycetota</taxon>
        <taxon>Actinomycetes</taxon>
        <taxon>Pseudonocardiales</taxon>
        <taxon>Pseudonocardiaceae</taxon>
        <taxon>Amycolatopsis</taxon>
    </lineage>
</organism>
<accession>A0A1I5X6D1</accession>
<dbReference type="OrthoDB" id="5144858at2"/>